<dbReference type="AlphaFoldDB" id="A0A5B9PFC0"/>
<accession>A0A5B9PFC0</accession>
<protein>
    <submittedName>
        <fullName evidence="1">Uncharacterized protein</fullName>
    </submittedName>
</protein>
<dbReference type="RefSeq" id="WP_075082984.1">
    <property type="nucleotide sequence ID" value="NZ_CP042912.1"/>
</dbReference>
<sequence>MKSTQFKFNQSDMAQILGKPSIWLRDNPAPRMDCGAYDAAIVIPWFLAKLDPDNSAQQRAEEIALLKSRIRKVELANDSIQRSAVSVVQVVELRRYIIDRLTGVLERFKKIESLPGIEFQKMVNNELREIDAELSAEGTGQ</sequence>
<proteinExistence type="predicted"/>
<dbReference type="STRING" id="980251.GCA_001642875_00186"/>
<evidence type="ECO:0000313" key="1">
    <source>
        <dbReference type="EMBL" id="QEG23895.1"/>
    </source>
</evidence>
<dbReference type="EMBL" id="CP042912">
    <property type="protein sequence ID" value="QEG23895.1"/>
    <property type="molecule type" value="Genomic_DNA"/>
</dbReference>
<keyword evidence="2" id="KW-1185">Reference proteome</keyword>
<organism evidence="1 2">
    <name type="scientific">Mariniblastus fucicola</name>
    <dbReference type="NCBI Taxonomy" id="980251"/>
    <lineage>
        <taxon>Bacteria</taxon>
        <taxon>Pseudomonadati</taxon>
        <taxon>Planctomycetota</taxon>
        <taxon>Planctomycetia</taxon>
        <taxon>Pirellulales</taxon>
        <taxon>Pirellulaceae</taxon>
        <taxon>Mariniblastus</taxon>
    </lineage>
</organism>
<reference evidence="1 2" key="1">
    <citation type="submission" date="2019-08" db="EMBL/GenBank/DDBJ databases">
        <title>Deep-cultivation of Planctomycetes and their phenomic and genomic characterization uncovers novel biology.</title>
        <authorList>
            <person name="Wiegand S."/>
            <person name="Jogler M."/>
            <person name="Boedeker C."/>
            <person name="Pinto D."/>
            <person name="Vollmers J."/>
            <person name="Rivas-Marin E."/>
            <person name="Kohn T."/>
            <person name="Peeters S.H."/>
            <person name="Heuer A."/>
            <person name="Rast P."/>
            <person name="Oberbeckmann S."/>
            <person name="Bunk B."/>
            <person name="Jeske O."/>
            <person name="Meyerdierks A."/>
            <person name="Storesund J.E."/>
            <person name="Kallscheuer N."/>
            <person name="Luecker S."/>
            <person name="Lage O.M."/>
            <person name="Pohl T."/>
            <person name="Merkel B.J."/>
            <person name="Hornburger P."/>
            <person name="Mueller R.-W."/>
            <person name="Bruemmer F."/>
            <person name="Labrenz M."/>
            <person name="Spormann A.M."/>
            <person name="Op den Camp H."/>
            <person name="Overmann J."/>
            <person name="Amann R."/>
            <person name="Jetten M.S.M."/>
            <person name="Mascher T."/>
            <person name="Medema M.H."/>
            <person name="Devos D.P."/>
            <person name="Kaster A.-K."/>
            <person name="Ovreas L."/>
            <person name="Rohde M."/>
            <person name="Galperin M.Y."/>
            <person name="Jogler C."/>
        </authorList>
    </citation>
    <scope>NUCLEOTIDE SEQUENCE [LARGE SCALE GENOMIC DNA]</scope>
    <source>
        <strain evidence="1 2">FC18</strain>
    </source>
</reference>
<dbReference type="KEGG" id="mff:MFFC18_37990"/>
<dbReference type="Proteomes" id="UP000322214">
    <property type="component" value="Chromosome"/>
</dbReference>
<evidence type="ECO:0000313" key="2">
    <source>
        <dbReference type="Proteomes" id="UP000322214"/>
    </source>
</evidence>
<name>A0A5B9PFC0_9BACT</name>
<gene>
    <name evidence="1" type="ORF">MFFC18_37990</name>
</gene>